<dbReference type="InterPro" id="IPR002104">
    <property type="entry name" value="Integrase_catalytic"/>
</dbReference>
<dbReference type="InterPro" id="IPR011010">
    <property type="entry name" value="DNA_brk_join_enz"/>
</dbReference>
<dbReference type="InterPro" id="IPR025269">
    <property type="entry name" value="SAM-like_dom"/>
</dbReference>
<dbReference type="GO" id="GO:0015074">
    <property type="term" value="P:DNA integration"/>
    <property type="evidence" value="ECO:0007669"/>
    <property type="project" value="InterPro"/>
</dbReference>
<organism evidence="5 6">
    <name type="scientific">Mangrovibacterium marinum</name>
    <dbReference type="NCBI Taxonomy" id="1639118"/>
    <lineage>
        <taxon>Bacteria</taxon>
        <taxon>Pseudomonadati</taxon>
        <taxon>Bacteroidota</taxon>
        <taxon>Bacteroidia</taxon>
        <taxon>Marinilabiliales</taxon>
        <taxon>Prolixibacteraceae</taxon>
        <taxon>Mangrovibacterium</taxon>
    </lineage>
</organism>
<name>A0A2T5BYT3_9BACT</name>
<dbReference type="CDD" id="cd01185">
    <property type="entry name" value="INTN1_C_like"/>
    <property type="match status" value="1"/>
</dbReference>
<feature type="domain" description="Tyr recombinase" evidence="4">
    <location>
        <begin position="216"/>
        <end position="404"/>
    </location>
</feature>
<sequence>MKKYNKELIKFNLKSYADDKAKTQIFLVYNFDGNRLRYYTGKRIEPKYWDKEKQRAKPNYSNAVSLNQFLKTTANFLEDKYNELKILGKRITIELLKDELNNRFNIGDEADLLEKYDEFLEASVNERAQATIRKIKTTLSRLKEFQEEKKFRISFDTVDLNFDERFKDFLINDKKQTNNTVAKHYKNLKVFLNWATEKGYNTNLEFQKFKAKQNDGEIYFLTWDELMKLFALEIESPKLDRVRDIFCFGCFTGLRFSDILNLKQDNISNDTIQIQTLKTRGKTIIPLNKYSRAIYEKHKSTETYNLFNAISNQKMNEYLKELGQLAEIKDPVQIIHYRGTERIEKIVPKYEVLTSHVARKTFITNAMMRGMSTEVIMDITTHNSYKSFQRYFKIVDDHKRTQMTKAFE</sequence>
<dbReference type="RefSeq" id="WP_107823249.1">
    <property type="nucleotide sequence ID" value="NZ_OY782574.1"/>
</dbReference>
<comment type="similarity">
    <text evidence="1">Belongs to the 'phage' integrase family.</text>
</comment>
<dbReference type="PANTHER" id="PTHR30349">
    <property type="entry name" value="PHAGE INTEGRASE-RELATED"/>
    <property type="match status" value="1"/>
</dbReference>
<dbReference type="PROSITE" id="PS51898">
    <property type="entry name" value="TYR_RECOMBINASE"/>
    <property type="match status" value="1"/>
</dbReference>
<dbReference type="Pfam" id="PF17293">
    <property type="entry name" value="Arm-DNA-bind_5"/>
    <property type="match status" value="1"/>
</dbReference>
<comment type="caution">
    <text evidence="5">The sequence shown here is derived from an EMBL/GenBank/DDBJ whole genome shotgun (WGS) entry which is preliminary data.</text>
</comment>
<evidence type="ECO:0000256" key="3">
    <source>
        <dbReference type="ARBA" id="ARBA00023172"/>
    </source>
</evidence>
<keyword evidence="3" id="KW-0233">DNA recombination</keyword>
<protein>
    <submittedName>
        <fullName evidence="5">Site-specific recombinase XerD</fullName>
    </submittedName>
</protein>
<dbReference type="Gene3D" id="1.10.443.10">
    <property type="entry name" value="Intergrase catalytic core"/>
    <property type="match status" value="1"/>
</dbReference>
<evidence type="ECO:0000313" key="5">
    <source>
        <dbReference type="EMBL" id="PTN07410.1"/>
    </source>
</evidence>
<dbReference type="GO" id="GO:0006310">
    <property type="term" value="P:DNA recombination"/>
    <property type="evidence" value="ECO:0007669"/>
    <property type="project" value="UniProtKB-KW"/>
</dbReference>
<dbReference type="AlphaFoldDB" id="A0A2T5BYT3"/>
<dbReference type="Gene3D" id="1.10.150.130">
    <property type="match status" value="1"/>
</dbReference>
<evidence type="ECO:0000313" key="6">
    <source>
        <dbReference type="Proteomes" id="UP000243525"/>
    </source>
</evidence>
<dbReference type="Pfam" id="PF00589">
    <property type="entry name" value="Phage_integrase"/>
    <property type="match status" value="1"/>
</dbReference>
<proteinExistence type="inferred from homology"/>
<dbReference type="InterPro" id="IPR010998">
    <property type="entry name" value="Integrase_recombinase_N"/>
</dbReference>
<keyword evidence="2" id="KW-0238">DNA-binding</keyword>
<dbReference type="InterPro" id="IPR050090">
    <property type="entry name" value="Tyrosine_recombinase_XerCD"/>
</dbReference>
<dbReference type="SUPFAM" id="SSF56349">
    <property type="entry name" value="DNA breaking-rejoining enzymes"/>
    <property type="match status" value="1"/>
</dbReference>
<evidence type="ECO:0000256" key="2">
    <source>
        <dbReference type="ARBA" id="ARBA00023125"/>
    </source>
</evidence>
<dbReference type="Pfam" id="PF13102">
    <property type="entry name" value="Phage_int_SAM_5"/>
    <property type="match status" value="1"/>
</dbReference>
<reference evidence="5 6" key="1">
    <citation type="submission" date="2018-04" db="EMBL/GenBank/DDBJ databases">
        <title>Genomic Encyclopedia of Archaeal and Bacterial Type Strains, Phase II (KMG-II): from individual species to whole genera.</title>
        <authorList>
            <person name="Goeker M."/>
        </authorList>
    </citation>
    <scope>NUCLEOTIDE SEQUENCE [LARGE SCALE GENOMIC DNA]</scope>
    <source>
        <strain evidence="5 6">DSM 28823</strain>
    </source>
</reference>
<dbReference type="EMBL" id="QAAD01000017">
    <property type="protein sequence ID" value="PTN07410.1"/>
    <property type="molecule type" value="Genomic_DNA"/>
</dbReference>
<dbReference type="GO" id="GO:0003677">
    <property type="term" value="F:DNA binding"/>
    <property type="evidence" value="ECO:0007669"/>
    <property type="project" value="UniProtKB-KW"/>
</dbReference>
<dbReference type="Proteomes" id="UP000243525">
    <property type="component" value="Unassembled WGS sequence"/>
</dbReference>
<dbReference type="OrthoDB" id="1493636at2"/>
<evidence type="ECO:0000256" key="1">
    <source>
        <dbReference type="ARBA" id="ARBA00008857"/>
    </source>
</evidence>
<gene>
    <name evidence="5" type="ORF">C8N47_1172</name>
</gene>
<accession>A0A2T5BYT3</accession>
<dbReference type="InterPro" id="IPR035386">
    <property type="entry name" value="Arm-DNA-bind_5"/>
</dbReference>
<evidence type="ECO:0000259" key="4">
    <source>
        <dbReference type="PROSITE" id="PS51898"/>
    </source>
</evidence>
<dbReference type="InterPro" id="IPR013762">
    <property type="entry name" value="Integrase-like_cat_sf"/>
</dbReference>
<dbReference type="PANTHER" id="PTHR30349:SF64">
    <property type="entry name" value="PROPHAGE INTEGRASE INTD-RELATED"/>
    <property type="match status" value="1"/>
</dbReference>
<keyword evidence="6" id="KW-1185">Reference proteome</keyword>